<dbReference type="KEGG" id="rmai:MACH21_19560"/>
<dbReference type="Proteomes" id="UP001337723">
    <property type="component" value="Chromosome"/>
</dbReference>
<keyword evidence="1" id="KW-1133">Transmembrane helix</keyword>
<evidence type="ECO:0000259" key="2">
    <source>
        <dbReference type="Pfam" id="PF01757"/>
    </source>
</evidence>
<dbReference type="Pfam" id="PF01757">
    <property type="entry name" value="Acyl_transf_3"/>
    <property type="match status" value="1"/>
</dbReference>
<feature type="transmembrane region" description="Helical" evidence="1">
    <location>
        <begin position="81"/>
        <end position="101"/>
    </location>
</feature>
<organism evidence="3 4">
    <name type="scientific">Roseicyclus marinus</name>
    <dbReference type="NCBI Taxonomy" id="2161673"/>
    <lineage>
        <taxon>Bacteria</taxon>
        <taxon>Pseudomonadati</taxon>
        <taxon>Pseudomonadota</taxon>
        <taxon>Alphaproteobacteria</taxon>
        <taxon>Rhodobacterales</taxon>
        <taxon>Roseobacteraceae</taxon>
        <taxon>Roseicyclus</taxon>
    </lineage>
</organism>
<accession>A0AA48HHM8</accession>
<protein>
    <recommendedName>
        <fullName evidence="2">Acyltransferase 3 domain-containing protein</fullName>
    </recommendedName>
</protein>
<dbReference type="EMBL" id="AP027266">
    <property type="protein sequence ID" value="BDW85779.1"/>
    <property type="molecule type" value="Genomic_DNA"/>
</dbReference>
<sequence>MMFFLTGILAARQNTESPPKAHFARLVPLVALAIVCLMICSLTYPARFWWYFGPISTIVALVALLRAHAILERISVPAGPVMKALMVIGCLAYGLYAWHGLLLNLWAPLQDSLLATFSISLFLAWLSFILMERPLVNIYRAEGHAH</sequence>
<feature type="transmembrane region" description="Helical" evidence="1">
    <location>
        <begin position="113"/>
        <end position="131"/>
    </location>
</feature>
<keyword evidence="1" id="KW-0472">Membrane</keyword>
<dbReference type="GO" id="GO:0016747">
    <property type="term" value="F:acyltransferase activity, transferring groups other than amino-acyl groups"/>
    <property type="evidence" value="ECO:0007669"/>
    <property type="project" value="InterPro"/>
</dbReference>
<proteinExistence type="predicted"/>
<evidence type="ECO:0000313" key="3">
    <source>
        <dbReference type="EMBL" id="BDW85779.1"/>
    </source>
</evidence>
<evidence type="ECO:0000313" key="4">
    <source>
        <dbReference type="Proteomes" id="UP001337723"/>
    </source>
</evidence>
<gene>
    <name evidence="3" type="ORF">MACH21_19560</name>
</gene>
<evidence type="ECO:0000256" key="1">
    <source>
        <dbReference type="SAM" id="Phobius"/>
    </source>
</evidence>
<feature type="transmembrane region" description="Helical" evidence="1">
    <location>
        <begin position="21"/>
        <end position="44"/>
    </location>
</feature>
<dbReference type="InterPro" id="IPR002656">
    <property type="entry name" value="Acyl_transf_3_dom"/>
</dbReference>
<reference evidence="3 4" key="1">
    <citation type="submission" date="2023-01" db="EMBL/GenBank/DDBJ databases">
        <title>Complete genome sequence of Roseicyclus marinus strain Dej080120_10.</title>
        <authorList>
            <person name="Ueki S."/>
            <person name="Maruyama F."/>
        </authorList>
    </citation>
    <scope>NUCLEOTIDE SEQUENCE [LARGE SCALE GENOMIC DNA]</scope>
    <source>
        <strain evidence="3 4">Dej080120_10</strain>
    </source>
</reference>
<keyword evidence="4" id="KW-1185">Reference proteome</keyword>
<name>A0AA48HHM8_9RHOB</name>
<dbReference type="AlphaFoldDB" id="A0AA48HHM8"/>
<feature type="domain" description="Acyltransferase 3" evidence="2">
    <location>
        <begin position="1"/>
        <end position="130"/>
    </location>
</feature>
<keyword evidence="1" id="KW-0812">Transmembrane</keyword>
<feature type="transmembrane region" description="Helical" evidence="1">
    <location>
        <begin position="50"/>
        <end position="69"/>
    </location>
</feature>